<proteinExistence type="predicted"/>
<evidence type="ECO:0000313" key="1">
    <source>
        <dbReference type="EMBL" id="NGM21435.1"/>
    </source>
</evidence>
<name>A0A6M1LM48_9PROT</name>
<dbReference type="Proteomes" id="UP000475385">
    <property type="component" value="Unassembled WGS sequence"/>
</dbReference>
<protein>
    <submittedName>
        <fullName evidence="1">Uncharacterized protein</fullName>
    </submittedName>
</protein>
<keyword evidence="2" id="KW-1185">Reference proteome</keyword>
<dbReference type="AlphaFoldDB" id="A0A6M1LM48"/>
<comment type="caution">
    <text evidence="1">The sequence shown here is derived from an EMBL/GenBank/DDBJ whole genome shotgun (WGS) entry which is preliminary data.</text>
</comment>
<reference evidence="1 2" key="1">
    <citation type="submission" date="2020-03" db="EMBL/GenBank/DDBJ databases">
        <title>Roseomonas stagni sp. nov., isolated from pond water in Japan.</title>
        <authorList>
            <person name="Furuhata K."/>
            <person name="Miyamoto H."/>
            <person name="Goto K."/>
        </authorList>
    </citation>
    <scope>NUCLEOTIDE SEQUENCE [LARGE SCALE GENOMIC DNA]</scope>
    <source>
        <strain evidence="1 2">PeD5</strain>
    </source>
</reference>
<dbReference type="EMBL" id="JAAIKB010000005">
    <property type="protein sequence ID" value="NGM21435.1"/>
    <property type="molecule type" value="Genomic_DNA"/>
</dbReference>
<organism evidence="1 2">
    <name type="scientific">Falsiroseomonas algicola</name>
    <dbReference type="NCBI Taxonomy" id="2716930"/>
    <lineage>
        <taxon>Bacteria</taxon>
        <taxon>Pseudomonadati</taxon>
        <taxon>Pseudomonadota</taxon>
        <taxon>Alphaproteobacteria</taxon>
        <taxon>Acetobacterales</taxon>
        <taxon>Roseomonadaceae</taxon>
        <taxon>Falsiroseomonas</taxon>
    </lineage>
</organism>
<evidence type="ECO:0000313" key="2">
    <source>
        <dbReference type="Proteomes" id="UP000475385"/>
    </source>
</evidence>
<dbReference type="RefSeq" id="WP_164695321.1">
    <property type="nucleotide sequence ID" value="NZ_JAAIKB010000005.1"/>
</dbReference>
<sequence>MLSWLRDRLRPLPSREPGELERFLDRQAAFVAQKTVIDYCRVKAGRNERQTFADPDFRAALNHCRWQTFAAAAGDVTALAEAWLRPHAPGAEAALARALAAMGGRILDAAEAPAEERPTLDAARDGLGRRLALLQESPPASADRLALEAESPLLATLPVHPDQRVGETPAIRGALRFHIVSTQQEMERAFDAPGLSRELRTHA</sequence>
<gene>
    <name evidence="1" type="ORF">G3576_15535</name>
</gene>
<accession>A0A6M1LM48</accession>